<gene>
    <name evidence="1" type="ORF">POF50_032760</name>
</gene>
<dbReference type="Gene3D" id="1.25.40.10">
    <property type="entry name" value="Tetratricopeptide repeat domain"/>
    <property type="match status" value="2"/>
</dbReference>
<dbReference type="PRINTS" id="PR00364">
    <property type="entry name" value="DISEASERSIST"/>
</dbReference>
<dbReference type="PANTHER" id="PTHR47691">
    <property type="entry name" value="REGULATOR-RELATED"/>
    <property type="match status" value="1"/>
</dbReference>
<dbReference type="SUPFAM" id="SSF48452">
    <property type="entry name" value="TPR-like"/>
    <property type="match status" value="2"/>
</dbReference>
<dbReference type="PANTHER" id="PTHR47691:SF3">
    <property type="entry name" value="HTH-TYPE TRANSCRIPTIONAL REGULATOR RV0890C-RELATED"/>
    <property type="match status" value="1"/>
</dbReference>
<name>A0AA90HB11_9ACTN</name>
<dbReference type="RefSeq" id="WP_271312424.1">
    <property type="nucleotide sequence ID" value="NZ_JABXJJ020000059.1"/>
</dbReference>
<comment type="caution">
    <text evidence="1">The sequence shown here is derived from an EMBL/GenBank/DDBJ whole genome shotgun (WGS) entry which is preliminary data.</text>
</comment>
<evidence type="ECO:0000313" key="1">
    <source>
        <dbReference type="EMBL" id="MDI5974063.1"/>
    </source>
</evidence>
<dbReference type="InterPro" id="IPR011990">
    <property type="entry name" value="TPR-like_helical_dom_sf"/>
</dbReference>
<dbReference type="AlphaFoldDB" id="A0AA90HB11"/>
<dbReference type="SMART" id="SM00028">
    <property type="entry name" value="TPR"/>
    <property type="match status" value="5"/>
</dbReference>
<accession>A0AA90HB11</accession>
<evidence type="ECO:0008006" key="2">
    <source>
        <dbReference type="Google" id="ProtNLM"/>
    </source>
</evidence>
<protein>
    <recommendedName>
        <fullName evidence="2">NB-ARC domain-containing protein</fullName>
    </recommendedName>
</protein>
<sequence length="802" mass="86402">MTEVPVGRSSSSSSGDTYSRFTGTASGIVQARDVNGGIHFHVENRLDSWPAPRQLPQDTDIIGRSVELDWLNGVIPASTGSDIGTRAVLITGTAGVGKTSLVVHWAHQVQERFNDGQLYANLHGYGSRDAVGPAETLERFLRALAVPADVIPGDVEGRSALYRSLLAERRLLVVLDNAATTGQVRPLFPGASDCLILVTSRGRLAGLTARDGARRLDLGTLAQEDAVRLIRNTTENYRRLDDIGDVEELARLCARLPLALRIAAERAVTRPLLRLGELVDELRDSASLWDVLSGDDGEEDDSVSAVFAWSYRALPARAARLFRLLGIHPGQDFTAGAAAALSGEPLALVRRLLDLLAGAHLLEEGTEQRYRFHDLLRAYACDRARAEESPAVRHDALGAVLRWYLHSAAAAVSVVQNVHAPVPLEQCDEGFAAMEFASREDAIVWYLAERDNLVSAVTTAGGHGFDMIAWQLPAVLHGIQEDREPFEGWFTMATVALKAAARCGDHAGEALAHATLGTACSKTRRYQEAMDHHLLAAQLWSTAGESSQRLRSVNSIGLIYLNRWQLSAARDTFEQVRSGAHDTDDGIWEAIALANLATVHAALEEPHRAIDYACRALEAHQTLGRDPSARVDPLLALSRTALALGHPTEAIAHCNEALGIAAELSNPVLHGGILLDLGHAQRASGLLDDALMSYEKACGLHHAMGDPVREAHGYSGAGAVLRDLGRPTEAVLAHRSAVELLRPLDQPRHLATALETLASTLDMPEGTAECHAAKHEALSLLAEFHDPGAIAIRERLAAASQE</sequence>
<dbReference type="SUPFAM" id="SSF52540">
    <property type="entry name" value="P-loop containing nucleoside triphosphate hydrolases"/>
    <property type="match status" value="1"/>
</dbReference>
<dbReference type="EMBL" id="JABXJJ020000059">
    <property type="protein sequence ID" value="MDI5974063.1"/>
    <property type="molecule type" value="Genomic_DNA"/>
</dbReference>
<dbReference type="InterPro" id="IPR019734">
    <property type="entry name" value="TPR_rpt"/>
</dbReference>
<dbReference type="InterPro" id="IPR027417">
    <property type="entry name" value="P-loop_NTPase"/>
</dbReference>
<reference evidence="1" key="1">
    <citation type="submission" date="2023-05" db="EMBL/GenBank/DDBJ databases">
        <title>Streptantibioticus silvisoli sp. nov., acidotolerant actinomycetes 1 from pine litter.</title>
        <authorList>
            <person name="Swiecimska M."/>
            <person name="Golinska P."/>
            <person name="Sangal V."/>
            <person name="Wachnowicz B."/>
            <person name="Goodfellow M."/>
        </authorList>
    </citation>
    <scope>NUCLEOTIDE SEQUENCE</scope>
    <source>
        <strain evidence="1">SL13</strain>
    </source>
</reference>
<dbReference type="Gene3D" id="3.40.50.300">
    <property type="entry name" value="P-loop containing nucleotide triphosphate hydrolases"/>
    <property type="match status" value="1"/>
</dbReference>
<organism evidence="1">
    <name type="scientific">Streptantibioticus silvisoli</name>
    <dbReference type="NCBI Taxonomy" id="2705255"/>
    <lineage>
        <taxon>Bacteria</taxon>
        <taxon>Bacillati</taxon>
        <taxon>Actinomycetota</taxon>
        <taxon>Actinomycetes</taxon>
        <taxon>Kitasatosporales</taxon>
        <taxon>Streptomycetaceae</taxon>
        <taxon>Streptantibioticus</taxon>
    </lineage>
</organism>
<proteinExistence type="predicted"/>